<dbReference type="InterPro" id="IPR037379">
    <property type="entry name" value="WDR74/Nsa1"/>
</dbReference>
<evidence type="ECO:0000256" key="5">
    <source>
        <dbReference type="SAM" id="MobiDB-lite"/>
    </source>
</evidence>
<keyword evidence="7" id="KW-1185">Reference proteome</keyword>
<evidence type="ECO:0000256" key="3">
    <source>
        <dbReference type="ARBA" id="ARBA00011187"/>
    </source>
</evidence>
<dbReference type="GO" id="GO:0042273">
    <property type="term" value="P:ribosomal large subunit biogenesis"/>
    <property type="evidence" value="ECO:0007669"/>
    <property type="project" value="InterPro"/>
</dbReference>
<dbReference type="Gene3D" id="2.130.10.10">
    <property type="entry name" value="YVTN repeat-like/Quinoprotein amine dehydrogenase"/>
    <property type="match status" value="2"/>
</dbReference>
<dbReference type="InterPro" id="IPR036322">
    <property type="entry name" value="WD40_repeat_dom_sf"/>
</dbReference>
<evidence type="ECO:0000256" key="4">
    <source>
        <dbReference type="ARBA" id="ARBA00014234"/>
    </source>
</evidence>
<comment type="caution">
    <text evidence="6">The sequence shown here is derived from an EMBL/GenBank/DDBJ whole genome shotgun (WGS) entry which is preliminary data.</text>
</comment>
<dbReference type="SUPFAM" id="SSF50978">
    <property type="entry name" value="WD40 repeat-like"/>
    <property type="match status" value="1"/>
</dbReference>
<protein>
    <recommendedName>
        <fullName evidence="4">Ribosome biogenesis protein NSA1</fullName>
    </recommendedName>
</protein>
<gene>
    <name evidence="6" type="ORF">DFH05DRAFT_1524242</name>
</gene>
<name>A0A9W8P0S4_9AGAR</name>
<dbReference type="PANTHER" id="PTHR16038:SF4">
    <property type="entry name" value="WD REPEAT-CONTAINING PROTEIN 74"/>
    <property type="match status" value="1"/>
</dbReference>
<proteinExistence type="inferred from homology"/>
<dbReference type="Proteomes" id="UP001142393">
    <property type="component" value="Unassembled WGS sequence"/>
</dbReference>
<dbReference type="GO" id="GO:0030687">
    <property type="term" value="C:preribosome, large subunit precursor"/>
    <property type="evidence" value="ECO:0007669"/>
    <property type="project" value="TreeGrafter"/>
</dbReference>
<dbReference type="InterPro" id="IPR015943">
    <property type="entry name" value="WD40/YVTN_repeat-like_dom_sf"/>
</dbReference>
<evidence type="ECO:0000256" key="2">
    <source>
        <dbReference type="ARBA" id="ARBA00007861"/>
    </source>
</evidence>
<comment type="function">
    <text evidence="1">Involved in the biogenesis of the 60S ribosomal subunit.</text>
</comment>
<organism evidence="6 7">
    <name type="scientific">Lentinula detonsa</name>
    <dbReference type="NCBI Taxonomy" id="2804962"/>
    <lineage>
        <taxon>Eukaryota</taxon>
        <taxon>Fungi</taxon>
        <taxon>Dikarya</taxon>
        <taxon>Basidiomycota</taxon>
        <taxon>Agaricomycotina</taxon>
        <taxon>Agaricomycetes</taxon>
        <taxon>Agaricomycetidae</taxon>
        <taxon>Agaricales</taxon>
        <taxon>Marasmiineae</taxon>
        <taxon>Omphalotaceae</taxon>
        <taxon>Lentinula</taxon>
    </lineage>
</organism>
<reference evidence="6 7" key="1">
    <citation type="journal article" date="2023" name="Proc. Natl. Acad. Sci. U.S.A.">
        <title>A global phylogenomic analysis of the shiitake genus Lentinula.</title>
        <authorList>
            <person name="Sierra-Patev S."/>
            <person name="Min B."/>
            <person name="Naranjo-Ortiz M."/>
            <person name="Looney B."/>
            <person name="Konkel Z."/>
            <person name="Slot J.C."/>
            <person name="Sakamoto Y."/>
            <person name="Steenwyk J.L."/>
            <person name="Rokas A."/>
            <person name="Carro J."/>
            <person name="Camarero S."/>
            <person name="Ferreira P."/>
            <person name="Molpeceres G."/>
            <person name="Ruiz-Duenas F.J."/>
            <person name="Serrano A."/>
            <person name="Henrissat B."/>
            <person name="Drula E."/>
            <person name="Hughes K.W."/>
            <person name="Mata J.L."/>
            <person name="Ishikawa N.K."/>
            <person name="Vargas-Isla R."/>
            <person name="Ushijima S."/>
            <person name="Smith C.A."/>
            <person name="Donoghue J."/>
            <person name="Ahrendt S."/>
            <person name="Andreopoulos W."/>
            <person name="He G."/>
            <person name="LaButti K."/>
            <person name="Lipzen A."/>
            <person name="Ng V."/>
            <person name="Riley R."/>
            <person name="Sandor L."/>
            <person name="Barry K."/>
            <person name="Martinez A.T."/>
            <person name="Xiao Y."/>
            <person name="Gibbons J.G."/>
            <person name="Terashima K."/>
            <person name="Grigoriev I.V."/>
            <person name="Hibbett D."/>
        </authorList>
    </citation>
    <scope>NUCLEOTIDE SEQUENCE [LARGE SCALE GENOMIC DNA]</scope>
    <source>
        <strain evidence="6 7">TFB7810</strain>
    </source>
</reference>
<feature type="region of interest" description="Disordered" evidence="5">
    <location>
        <begin position="361"/>
        <end position="408"/>
    </location>
</feature>
<dbReference type="GO" id="GO:0005730">
    <property type="term" value="C:nucleolus"/>
    <property type="evidence" value="ECO:0007669"/>
    <property type="project" value="InterPro"/>
</dbReference>
<dbReference type="AlphaFoldDB" id="A0A9W8P0S4"/>
<comment type="subunit">
    <text evidence="3">Component of the pre-66S ribosomal particle.</text>
</comment>
<sequence length="408" mass="44858">MRFFTGDELGNLKILRLKTPGPANKSELLSARAGNAEKGGVQVLSACTESDSSSTLLAAGYSNGTVELLTAAEDDTIACSQKWTENRLKAGQRYVGIHCTEKNVFSCTSNGVLRSTAIEQNPSDITTSFTASLPTRLCDWRLSENQDSFAYGGDEVELSVWDIGRAFHNRVEDLQSSAAAAKKRKRNDTLFPGEIWRAKNIPNDKLGLRQPVRITALCYLSSSSLSNHHLIAGTQLGFVRQYDTRAARKPVSDWKIANTGGVEALEQGFNHHEAFVSDSGSNLFALDLRTGRVSYSYKGLAGAVTSIAPSPTLMVSVAKDRYCRVHSTFLAPNQPGQQQEHKGEVLEKIFTKSTSTVVVWDRSSTKQATSHQESGEDGDDTDDDVWDDMENVDDEEEVQNSKKRRHDQ</sequence>
<dbReference type="PANTHER" id="PTHR16038">
    <property type="entry name" value="NOP SEVEN ASSOCIATED PROTEIN 1"/>
    <property type="match status" value="1"/>
</dbReference>
<dbReference type="EMBL" id="JANVFU010000006">
    <property type="protein sequence ID" value="KAJ3744620.1"/>
    <property type="molecule type" value="Genomic_DNA"/>
</dbReference>
<feature type="compositionally biased region" description="Acidic residues" evidence="5">
    <location>
        <begin position="375"/>
        <end position="398"/>
    </location>
</feature>
<evidence type="ECO:0000313" key="6">
    <source>
        <dbReference type="EMBL" id="KAJ3744620.1"/>
    </source>
</evidence>
<accession>A0A9W8P0S4</accession>
<evidence type="ECO:0000256" key="1">
    <source>
        <dbReference type="ARBA" id="ARBA00002889"/>
    </source>
</evidence>
<comment type="similarity">
    <text evidence="2">Belongs to the NSA1 family.</text>
</comment>
<evidence type="ECO:0000313" key="7">
    <source>
        <dbReference type="Proteomes" id="UP001142393"/>
    </source>
</evidence>